<evidence type="ECO:0000256" key="2">
    <source>
        <dbReference type="ARBA" id="ARBA00022475"/>
    </source>
</evidence>
<keyword evidence="3 6" id="KW-0812">Transmembrane</keyword>
<feature type="transmembrane region" description="Helical" evidence="6">
    <location>
        <begin position="363"/>
        <end position="381"/>
    </location>
</feature>
<feature type="transmembrane region" description="Helical" evidence="6">
    <location>
        <begin position="12"/>
        <end position="32"/>
    </location>
</feature>
<name>A0AA41WQJ1_9RALS</name>
<keyword evidence="2" id="KW-1003">Cell membrane</keyword>
<evidence type="ECO:0000256" key="3">
    <source>
        <dbReference type="ARBA" id="ARBA00022692"/>
    </source>
</evidence>
<evidence type="ECO:0000313" key="7">
    <source>
        <dbReference type="EMBL" id="MCP1172641.1"/>
    </source>
</evidence>
<sequence>MRQFNVASNLAWMLAERGLQIGAGIGIVAMLARGLGPEGFAHFQYAQAVVYVAASVALLCGAEVVIPRLVANPEPLAQHRLLIHAFGLRFAAGVFGYMLMCVFLVVTQQSIDFWLPALILGIAILLREPFGIVTAWMQAHTTTRPNTLFNVASLTVKVGGISILFALGIRNVPAYAVVFSVEAVTLAALLAAFYLARAPRERTAHDPQLTRDLLSSGALFWVSFMCMMASRRVDQLLLKPFVPLTDLGAYAASMQILDNFVMLATILSAGLAPVYVYAQPTLKQARQNVLRIAGGMAGIGVIGGVLIALSAHWVVQLLYGAAFARAVNLLQLAALASALLFADVALTLLPIHLRQPRLVAIKWGLALIATLIVDAVAIPRFGTYGAILGYATANLLSVLFGLAVWKRYRNDEPAAYRVNA</sequence>
<evidence type="ECO:0000256" key="4">
    <source>
        <dbReference type="ARBA" id="ARBA00022989"/>
    </source>
</evidence>
<feature type="transmembrane region" description="Helical" evidence="6">
    <location>
        <begin position="113"/>
        <end position="136"/>
    </location>
</feature>
<feature type="transmembrane region" description="Helical" evidence="6">
    <location>
        <begin position="387"/>
        <end position="405"/>
    </location>
</feature>
<dbReference type="InterPro" id="IPR050833">
    <property type="entry name" value="Poly_Biosynth_Transport"/>
</dbReference>
<comment type="caution">
    <text evidence="7">The sequence shown here is derived from an EMBL/GenBank/DDBJ whole genome shotgun (WGS) entry which is preliminary data.</text>
</comment>
<organism evidence="7 8">
    <name type="scientific">Ralstonia chuxiongensis</name>
    <dbReference type="NCBI Taxonomy" id="2957504"/>
    <lineage>
        <taxon>Bacteria</taxon>
        <taxon>Pseudomonadati</taxon>
        <taxon>Pseudomonadota</taxon>
        <taxon>Betaproteobacteria</taxon>
        <taxon>Burkholderiales</taxon>
        <taxon>Burkholderiaceae</taxon>
        <taxon>Ralstonia</taxon>
    </lineage>
</organism>
<feature type="transmembrane region" description="Helical" evidence="6">
    <location>
        <begin position="86"/>
        <end position="107"/>
    </location>
</feature>
<dbReference type="PANTHER" id="PTHR30250">
    <property type="entry name" value="PST FAMILY PREDICTED COLANIC ACID TRANSPORTER"/>
    <property type="match status" value="1"/>
</dbReference>
<accession>A0AA41WQJ1</accession>
<evidence type="ECO:0000256" key="1">
    <source>
        <dbReference type="ARBA" id="ARBA00004651"/>
    </source>
</evidence>
<feature type="transmembrane region" description="Helical" evidence="6">
    <location>
        <begin position="250"/>
        <end position="277"/>
    </location>
</feature>
<feature type="transmembrane region" description="Helical" evidence="6">
    <location>
        <begin position="148"/>
        <end position="169"/>
    </location>
</feature>
<dbReference type="RefSeq" id="WP_253536562.1">
    <property type="nucleotide sequence ID" value="NZ_JAMYWC010000003.1"/>
</dbReference>
<feature type="transmembrane region" description="Helical" evidence="6">
    <location>
        <begin position="175"/>
        <end position="197"/>
    </location>
</feature>
<feature type="transmembrane region" description="Helical" evidence="6">
    <location>
        <begin position="209"/>
        <end position="230"/>
    </location>
</feature>
<dbReference type="GO" id="GO:0005886">
    <property type="term" value="C:plasma membrane"/>
    <property type="evidence" value="ECO:0007669"/>
    <property type="project" value="UniProtKB-SubCell"/>
</dbReference>
<dbReference type="InterPro" id="IPR002797">
    <property type="entry name" value="Polysacc_synth"/>
</dbReference>
<evidence type="ECO:0000256" key="5">
    <source>
        <dbReference type="ARBA" id="ARBA00023136"/>
    </source>
</evidence>
<keyword evidence="8" id="KW-1185">Reference proteome</keyword>
<proteinExistence type="predicted"/>
<evidence type="ECO:0000256" key="6">
    <source>
        <dbReference type="SAM" id="Phobius"/>
    </source>
</evidence>
<reference evidence="8" key="1">
    <citation type="journal article" date="2023" name="Front. Microbiol.">
        <title>Ralstonia chuxiongensis sp. nov., Ralstonia mojiangensis sp. nov., and Ralstonia soli sp. nov., isolated from tobacco fields, are three novel species in the family Burkholderiaceae.</title>
        <authorList>
            <person name="Lu C.H."/>
            <person name="Zhang Y.Y."/>
            <person name="Jiang N."/>
            <person name="Chen W."/>
            <person name="Shao X."/>
            <person name="Zhao Z.M."/>
            <person name="Lu W.L."/>
            <person name="Hu X."/>
            <person name="Xi Y.X."/>
            <person name="Zou S.Y."/>
            <person name="Wei Q.J."/>
            <person name="Lin Z.L."/>
            <person name="Gong L."/>
            <person name="Gai X.T."/>
            <person name="Zhang L.Q."/>
            <person name="Li J.Y."/>
            <person name="Jin Y."/>
            <person name="Xia Z.Y."/>
        </authorList>
    </citation>
    <scope>NUCLEOTIDE SEQUENCE [LARGE SCALE GENOMIC DNA]</scope>
    <source>
        <strain evidence="8">21YRMH01-3</strain>
    </source>
</reference>
<dbReference type="AlphaFoldDB" id="A0AA41WQJ1"/>
<protein>
    <submittedName>
        <fullName evidence="7">Lipopolysaccharide biosynthesis protein</fullName>
    </submittedName>
</protein>
<comment type="subcellular location">
    <subcellularLocation>
        <location evidence="1">Cell membrane</location>
        <topology evidence="1">Multi-pass membrane protein</topology>
    </subcellularLocation>
</comment>
<dbReference type="PANTHER" id="PTHR30250:SF11">
    <property type="entry name" value="O-ANTIGEN TRANSPORTER-RELATED"/>
    <property type="match status" value="1"/>
</dbReference>
<feature type="transmembrane region" description="Helical" evidence="6">
    <location>
        <begin position="44"/>
        <end position="66"/>
    </location>
</feature>
<evidence type="ECO:0000313" key="8">
    <source>
        <dbReference type="Proteomes" id="UP001162793"/>
    </source>
</evidence>
<feature type="transmembrane region" description="Helical" evidence="6">
    <location>
        <begin position="329"/>
        <end position="351"/>
    </location>
</feature>
<keyword evidence="5 6" id="KW-0472">Membrane</keyword>
<gene>
    <name evidence="7" type="ORF">NKG59_09740</name>
</gene>
<keyword evidence="4 6" id="KW-1133">Transmembrane helix</keyword>
<dbReference type="Pfam" id="PF01943">
    <property type="entry name" value="Polysacc_synt"/>
    <property type="match status" value="1"/>
</dbReference>
<dbReference type="EMBL" id="JAMYWC010000003">
    <property type="protein sequence ID" value="MCP1172641.1"/>
    <property type="molecule type" value="Genomic_DNA"/>
</dbReference>
<dbReference type="Proteomes" id="UP001162793">
    <property type="component" value="Unassembled WGS sequence"/>
</dbReference>
<feature type="transmembrane region" description="Helical" evidence="6">
    <location>
        <begin position="289"/>
        <end position="309"/>
    </location>
</feature>